<evidence type="ECO:0000256" key="2">
    <source>
        <dbReference type="ARBA" id="ARBA00023033"/>
    </source>
</evidence>
<dbReference type="AlphaFoldDB" id="A0AAE1RR88"/>
<proteinExistence type="predicted"/>
<gene>
    <name evidence="3" type="ORF">RND71_024873</name>
</gene>
<dbReference type="SUPFAM" id="SSF51905">
    <property type="entry name" value="FAD/NAD(P)-binding domain"/>
    <property type="match status" value="1"/>
</dbReference>
<dbReference type="GO" id="GO:0004497">
    <property type="term" value="F:monooxygenase activity"/>
    <property type="evidence" value="ECO:0007669"/>
    <property type="project" value="UniProtKB-KW"/>
</dbReference>
<dbReference type="PANTHER" id="PTHR45934">
    <property type="entry name" value="FAD/NAD(P)-BINDING OXIDOREDUCTASE FAMILY PROTEIN"/>
    <property type="match status" value="1"/>
</dbReference>
<accession>A0AAE1RR88</accession>
<evidence type="ECO:0000256" key="1">
    <source>
        <dbReference type="ARBA" id="ARBA00023002"/>
    </source>
</evidence>
<dbReference type="EMBL" id="JAVYJV010000013">
    <property type="protein sequence ID" value="KAK4355902.1"/>
    <property type="molecule type" value="Genomic_DNA"/>
</dbReference>
<comment type="caution">
    <text evidence="3">The sequence shown here is derived from an EMBL/GenBank/DDBJ whole genome shotgun (WGS) entry which is preliminary data.</text>
</comment>
<reference evidence="3" key="1">
    <citation type="submission" date="2023-12" db="EMBL/GenBank/DDBJ databases">
        <title>Genome assembly of Anisodus tanguticus.</title>
        <authorList>
            <person name="Wang Y.-J."/>
        </authorList>
    </citation>
    <scope>NUCLEOTIDE SEQUENCE</scope>
    <source>
        <strain evidence="3">KB-2021</strain>
        <tissue evidence="3">Leaf</tissue>
    </source>
</reference>
<evidence type="ECO:0000313" key="3">
    <source>
        <dbReference type="EMBL" id="KAK4355902.1"/>
    </source>
</evidence>
<dbReference type="InterPro" id="IPR044560">
    <property type="entry name" value="MOase"/>
</dbReference>
<evidence type="ECO:0000313" key="4">
    <source>
        <dbReference type="Proteomes" id="UP001291623"/>
    </source>
</evidence>
<dbReference type="InterPro" id="IPR036188">
    <property type="entry name" value="FAD/NAD-bd_sf"/>
</dbReference>
<name>A0AAE1RR88_9SOLA</name>
<dbReference type="PANTHER" id="PTHR45934:SF9">
    <property type="entry name" value="FAD_NAD(P)-BINDING OXIDOREDUCTASE FAMILY PROTEIN"/>
    <property type="match status" value="1"/>
</dbReference>
<keyword evidence="1" id="KW-0560">Oxidoreductase</keyword>
<keyword evidence="2" id="KW-0503">Monooxygenase</keyword>
<keyword evidence="4" id="KW-1185">Reference proteome</keyword>
<organism evidence="3 4">
    <name type="scientific">Anisodus tanguticus</name>
    <dbReference type="NCBI Taxonomy" id="243964"/>
    <lineage>
        <taxon>Eukaryota</taxon>
        <taxon>Viridiplantae</taxon>
        <taxon>Streptophyta</taxon>
        <taxon>Embryophyta</taxon>
        <taxon>Tracheophyta</taxon>
        <taxon>Spermatophyta</taxon>
        <taxon>Magnoliopsida</taxon>
        <taxon>eudicotyledons</taxon>
        <taxon>Gunneridae</taxon>
        <taxon>Pentapetalae</taxon>
        <taxon>asterids</taxon>
        <taxon>lamiids</taxon>
        <taxon>Solanales</taxon>
        <taxon>Solanaceae</taxon>
        <taxon>Solanoideae</taxon>
        <taxon>Hyoscyameae</taxon>
        <taxon>Anisodus</taxon>
    </lineage>
</organism>
<dbReference type="Gene3D" id="3.50.50.60">
    <property type="entry name" value="FAD/NAD(P)-binding domain"/>
    <property type="match status" value="1"/>
</dbReference>
<sequence length="150" mass="16876">MTPNLGQRACCALEDSIVLTKKLAEAIKSKCISVEEAFKAYGSERWPSIFPLTVRAYLVGALLQLDNPLICALRDNIVVHKLGRFEVISNLLPSHTTSFLVEDGADEELLERQTELASVSGTLQKLNKNQKRQLQRFCYRVENDKSNYCS</sequence>
<protein>
    <submittedName>
        <fullName evidence="3">Uncharacterized protein</fullName>
    </submittedName>
</protein>
<dbReference type="Proteomes" id="UP001291623">
    <property type="component" value="Unassembled WGS sequence"/>
</dbReference>